<reference evidence="3" key="2">
    <citation type="journal article" date="2018" name="Plant J.">
        <title>The Sorghum bicolor reference genome: improved assembly, gene annotations, a transcriptome atlas, and signatures of genome organization.</title>
        <authorList>
            <person name="McCormick R.F."/>
            <person name="Truong S.K."/>
            <person name="Sreedasyam A."/>
            <person name="Jenkins J."/>
            <person name="Shu S."/>
            <person name="Sims D."/>
            <person name="Kennedy M."/>
            <person name="Amirebrahimi M."/>
            <person name="Weers B.D."/>
            <person name="McKinley B."/>
            <person name="Mattison A."/>
            <person name="Morishige D.T."/>
            <person name="Grimwood J."/>
            <person name="Schmutz J."/>
            <person name="Mullet J.E."/>
        </authorList>
    </citation>
    <scope>NUCLEOTIDE SEQUENCE [LARGE SCALE GENOMIC DNA]</scope>
    <source>
        <strain evidence="3">cv. BTx623</strain>
    </source>
</reference>
<feature type="domain" description="F-box" evidence="1">
    <location>
        <begin position="5"/>
        <end position="42"/>
    </location>
</feature>
<sequence>SSDHISNLPDGVLQHLLSFLPTQDAVQTRVLAKCWCNLWTSTTVLRFDFVDQLLRLRICEGTPLDTCEFCLGENDDGEIMSHVMHWIRIALQCKVRVLQLICAGNCRDILSLDVHPFFISQYLKKLELNGIYFRYALLISSQSLKCLTIEIGAFGEDDRLPICAPNLVSLWLEVRDGRIPLLERMPSLMAGYVKINSDFDCFFISDSEDDDDDDDDNDNQSILLQGLSEVRNLVLISCYIEMFIFRRDMRFCSSFNKLKSLLVDEYWCQPADFSALACLLKLSPVLEKLTLQIYSEGPEHKVQIKLSCNPLEMSTAISQHLKTLEVKCEVYDERINKLLTFLSKQLNIYIS</sequence>
<dbReference type="InterPro" id="IPR001810">
    <property type="entry name" value="F-box_dom"/>
</dbReference>
<dbReference type="Pfam" id="PF00646">
    <property type="entry name" value="F-box"/>
    <property type="match status" value="1"/>
</dbReference>
<name>A0A1Z5RH74_SORBI</name>
<dbReference type="OMA" id="MHWIRIA"/>
<dbReference type="InterPro" id="IPR053781">
    <property type="entry name" value="F-box_AtFBL13-like"/>
</dbReference>
<reference evidence="2 3" key="1">
    <citation type="journal article" date="2009" name="Nature">
        <title>The Sorghum bicolor genome and the diversification of grasses.</title>
        <authorList>
            <person name="Paterson A.H."/>
            <person name="Bowers J.E."/>
            <person name="Bruggmann R."/>
            <person name="Dubchak I."/>
            <person name="Grimwood J."/>
            <person name="Gundlach H."/>
            <person name="Haberer G."/>
            <person name="Hellsten U."/>
            <person name="Mitros T."/>
            <person name="Poliakov A."/>
            <person name="Schmutz J."/>
            <person name="Spannagl M."/>
            <person name="Tang H."/>
            <person name="Wang X."/>
            <person name="Wicker T."/>
            <person name="Bharti A.K."/>
            <person name="Chapman J."/>
            <person name="Feltus F.A."/>
            <person name="Gowik U."/>
            <person name="Grigoriev I.V."/>
            <person name="Lyons E."/>
            <person name="Maher C.A."/>
            <person name="Martis M."/>
            <person name="Narechania A."/>
            <person name="Otillar R.P."/>
            <person name="Penning B.W."/>
            <person name="Salamov A.A."/>
            <person name="Wang Y."/>
            <person name="Zhang L."/>
            <person name="Carpita N.C."/>
            <person name="Freeling M."/>
            <person name="Gingle A.R."/>
            <person name="Hash C.T."/>
            <person name="Keller B."/>
            <person name="Klein P."/>
            <person name="Kresovich S."/>
            <person name="McCann M.C."/>
            <person name="Ming R."/>
            <person name="Peterson D.G."/>
            <person name="Mehboob-ur-Rahman"/>
            <person name="Ware D."/>
            <person name="Westhoff P."/>
            <person name="Mayer K.F."/>
            <person name="Messing J."/>
            <person name="Rokhsar D.S."/>
        </authorList>
    </citation>
    <scope>NUCLEOTIDE SEQUENCE [LARGE SCALE GENOMIC DNA]</scope>
    <source>
        <strain evidence="3">cv. BTx623</strain>
    </source>
</reference>
<evidence type="ECO:0000313" key="3">
    <source>
        <dbReference type="Proteomes" id="UP000000768"/>
    </source>
</evidence>
<dbReference type="CDD" id="cd22160">
    <property type="entry name" value="F-box_AtFBL13-like"/>
    <property type="match status" value="1"/>
</dbReference>
<protein>
    <recommendedName>
        <fullName evidence="1">F-box domain-containing protein</fullName>
    </recommendedName>
</protein>
<dbReference type="AlphaFoldDB" id="A0A1Z5RH74"/>
<dbReference type="InParanoid" id="A0A1Z5RH74"/>
<dbReference type="Gramene" id="OQU83084">
    <property type="protein sequence ID" value="OQU83084"/>
    <property type="gene ID" value="SORBI_3005G073600"/>
</dbReference>
<dbReference type="PANTHER" id="PTHR34223">
    <property type="entry name" value="OS11G0201299 PROTEIN"/>
    <property type="match status" value="1"/>
</dbReference>
<feature type="non-terminal residue" evidence="2">
    <location>
        <position position="351"/>
    </location>
</feature>
<evidence type="ECO:0000313" key="2">
    <source>
        <dbReference type="EMBL" id="OQU83084.1"/>
    </source>
</evidence>
<dbReference type="SUPFAM" id="SSF81383">
    <property type="entry name" value="F-box domain"/>
    <property type="match status" value="1"/>
</dbReference>
<dbReference type="Proteomes" id="UP000000768">
    <property type="component" value="Chromosome 5"/>
</dbReference>
<dbReference type="PANTHER" id="PTHR34223:SF109">
    <property type="entry name" value="F-BOX DOMAIN-CONTAINING PROTEIN"/>
    <property type="match status" value="1"/>
</dbReference>
<proteinExistence type="predicted"/>
<keyword evidence="3" id="KW-1185">Reference proteome</keyword>
<accession>A0A1Z5RH74</accession>
<dbReference type="InterPro" id="IPR053197">
    <property type="entry name" value="F-box_SCFL_complex_component"/>
</dbReference>
<evidence type="ECO:0000259" key="1">
    <source>
        <dbReference type="Pfam" id="PF00646"/>
    </source>
</evidence>
<dbReference type="EMBL" id="CM000764">
    <property type="protein sequence ID" value="OQU83084.1"/>
    <property type="molecule type" value="Genomic_DNA"/>
</dbReference>
<gene>
    <name evidence="2" type="ORF">SORBI_3005G073600</name>
</gene>
<dbReference type="InterPro" id="IPR036047">
    <property type="entry name" value="F-box-like_dom_sf"/>
</dbReference>
<organism evidence="2 3">
    <name type="scientific">Sorghum bicolor</name>
    <name type="common">Sorghum</name>
    <name type="synonym">Sorghum vulgare</name>
    <dbReference type="NCBI Taxonomy" id="4558"/>
    <lineage>
        <taxon>Eukaryota</taxon>
        <taxon>Viridiplantae</taxon>
        <taxon>Streptophyta</taxon>
        <taxon>Embryophyta</taxon>
        <taxon>Tracheophyta</taxon>
        <taxon>Spermatophyta</taxon>
        <taxon>Magnoliopsida</taxon>
        <taxon>Liliopsida</taxon>
        <taxon>Poales</taxon>
        <taxon>Poaceae</taxon>
        <taxon>PACMAD clade</taxon>
        <taxon>Panicoideae</taxon>
        <taxon>Andropogonodae</taxon>
        <taxon>Andropogoneae</taxon>
        <taxon>Sorghinae</taxon>
        <taxon>Sorghum</taxon>
    </lineage>
</organism>